<dbReference type="RefSeq" id="WP_034587095.1">
    <property type="nucleotide sequence ID" value="NZ_JRPE02000001.1"/>
</dbReference>
<dbReference type="InterPro" id="IPR002052">
    <property type="entry name" value="DNA_methylase_N6_adenine_CS"/>
</dbReference>
<comment type="caution">
    <text evidence="2">The sequence shown here is derived from an EMBL/GenBank/DDBJ whole genome shotgun (WGS) entry which is preliminary data.</text>
</comment>
<evidence type="ECO:0000313" key="2">
    <source>
        <dbReference type="EMBL" id="TLD93818.1"/>
    </source>
</evidence>
<dbReference type="GO" id="GO:0003676">
    <property type="term" value="F:nucleic acid binding"/>
    <property type="evidence" value="ECO:0007669"/>
    <property type="project" value="InterPro"/>
</dbReference>
<dbReference type="GO" id="GO:0008168">
    <property type="term" value="F:methyltransferase activity"/>
    <property type="evidence" value="ECO:0007669"/>
    <property type="project" value="InterPro"/>
</dbReference>
<dbReference type="InterPro" id="IPR029063">
    <property type="entry name" value="SAM-dependent_MTases_sf"/>
</dbReference>
<reference evidence="2 3" key="1">
    <citation type="journal article" date="2014" name="Genome Announc.">
        <title>Draft genome sequences of eight enterohepatic helicobacter species isolated from both laboratory and wild rodents.</title>
        <authorList>
            <person name="Sheh A."/>
            <person name="Shen Z."/>
            <person name="Fox J.G."/>
        </authorList>
    </citation>
    <scope>NUCLEOTIDE SEQUENCE [LARGE SCALE GENOMIC DNA]</scope>
    <source>
        <strain evidence="2 3">MIT 96-1001</strain>
    </source>
</reference>
<dbReference type="Pfam" id="PF13708">
    <property type="entry name" value="DUF4942"/>
    <property type="match status" value="1"/>
</dbReference>
<dbReference type="InterPro" id="IPR031339">
    <property type="entry name" value="DUF4942"/>
</dbReference>
<evidence type="ECO:0000313" key="3">
    <source>
        <dbReference type="Proteomes" id="UP000029921"/>
    </source>
</evidence>
<dbReference type="CDD" id="cd02440">
    <property type="entry name" value="AdoMet_MTases"/>
    <property type="match status" value="1"/>
</dbReference>
<keyword evidence="3" id="KW-1185">Reference proteome</keyword>
<name>A0A4U8T3E3_9HELI</name>
<feature type="domain" description="DUF4942" evidence="1">
    <location>
        <begin position="303"/>
        <end position="508"/>
    </location>
</feature>
<dbReference type="Gene3D" id="3.40.50.150">
    <property type="entry name" value="Vaccinia Virus protein VP39"/>
    <property type="match status" value="1"/>
</dbReference>
<accession>A0A4U8T3E3</accession>
<dbReference type="Proteomes" id="UP000029921">
    <property type="component" value="Unassembled WGS sequence"/>
</dbReference>
<dbReference type="SUPFAM" id="SSF53335">
    <property type="entry name" value="S-adenosyl-L-methionine-dependent methyltransferases"/>
    <property type="match status" value="1"/>
</dbReference>
<protein>
    <submittedName>
        <fullName evidence="2">DUF4942 domain-containing protein</fullName>
    </submittedName>
</protein>
<evidence type="ECO:0000259" key="1">
    <source>
        <dbReference type="Pfam" id="PF13708"/>
    </source>
</evidence>
<sequence>MSKANTIRIVNECKSQGQDFEFYPTTDEILSCLVDYFNKQDIDYQKDGIRIDSILDLGAGDGRVLEYLEKHINQVDKWRNETLKPKTFYAMEKSQPLIKVLSSPSKNITLLGTDILESTLIDKRVDLVFCNPPYSQFELFTKKILQEANAHCIALVIPQRWKENLELQAIIKDRELKLEILGSFDFKEADREARANVELLLFTNNKKEDVQFSQWLKSHFHLDNVIDGYRLMYYEKEKQDREERISQSLVKHDLVAALLNEYNAEMKKLAKSLEALSCVDKALLMDLNIDRNKLLESIKFKLKNIKNIYWAEIFDKLDSIRDRFTTHYKKAICESVVAEKNIDFTQGNIYMILIWLIENANGYIKCGMEGLFDSFSQRGNAMEYKSNQRWRKDEWRYTNEQLINEPRKLDYRIVLTCFDWKELLNDIRAVALQLGFNVPSTFLPHIEKPHSVEWDESGFYGNTHTMYYKGDRTEILCEFKPYKNGNIHIKFNKDFFAKFNIAVGKGRGWIKDKSETKAEFKGVSDALIDEAFVASNGLSIAYSNPFALLEQ</sequence>
<dbReference type="PROSITE" id="PS00092">
    <property type="entry name" value="N6_MTASE"/>
    <property type="match status" value="1"/>
</dbReference>
<dbReference type="GO" id="GO:0032259">
    <property type="term" value="P:methylation"/>
    <property type="evidence" value="ECO:0007669"/>
    <property type="project" value="InterPro"/>
</dbReference>
<dbReference type="AlphaFoldDB" id="A0A4U8T3E3"/>
<gene>
    <name evidence="2" type="ORF">LS74_000250</name>
</gene>
<proteinExistence type="predicted"/>
<dbReference type="EMBL" id="JRPE02000001">
    <property type="protein sequence ID" value="TLD93818.1"/>
    <property type="molecule type" value="Genomic_DNA"/>
</dbReference>
<organism evidence="2 3">
    <name type="scientific">Helicobacter magdeburgensis</name>
    <dbReference type="NCBI Taxonomy" id="471858"/>
    <lineage>
        <taxon>Bacteria</taxon>
        <taxon>Pseudomonadati</taxon>
        <taxon>Campylobacterota</taxon>
        <taxon>Epsilonproteobacteria</taxon>
        <taxon>Campylobacterales</taxon>
        <taxon>Helicobacteraceae</taxon>
        <taxon>Helicobacter</taxon>
    </lineage>
</organism>